<dbReference type="STRING" id="57577.A0A2K3NGE2"/>
<dbReference type="InterPro" id="IPR022764">
    <property type="entry name" value="Peptidase_S54_rhomboid_dom"/>
</dbReference>
<evidence type="ECO:0000256" key="7">
    <source>
        <dbReference type="SAM" id="MobiDB-lite"/>
    </source>
</evidence>
<evidence type="ECO:0000256" key="5">
    <source>
        <dbReference type="ARBA" id="ARBA00023136"/>
    </source>
</evidence>
<reference evidence="10 11" key="2">
    <citation type="journal article" date="2017" name="Front. Plant Sci.">
        <title>Gene Classification and Mining of Molecular Markers Useful in Red Clover (Trifolium pratense) Breeding.</title>
        <authorList>
            <person name="Istvanek J."/>
            <person name="Dluhosova J."/>
            <person name="Dluhos P."/>
            <person name="Patkova L."/>
            <person name="Nedelnik J."/>
            <person name="Repkova J."/>
        </authorList>
    </citation>
    <scope>NUCLEOTIDE SEQUENCE [LARGE SCALE GENOMIC DNA]</scope>
    <source>
        <strain evidence="11">cv. Tatra</strain>
        <tissue evidence="10">Young leaves</tissue>
    </source>
</reference>
<evidence type="ECO:0000256" key="8">
    <source>
        <dbReference type="SAM" id="SignalP"/>
    </source>
</evidence>
<feature type="compositionally biased region" description="Low complexity" evidence="7">
    <location>
        <begin position="75"/>
        <end position="86"/>
    </location>
</feature>
<comment type="subcellular location">
    <subcellularLocation>
        <location evidence="1 6">Membrane</location>
        <topology evidence="1 6">Multi-pass membrane protein</topology>
    </subcellularLocation>
</comment>
<feature type="region of interest" description="Disordered" evidence="7">
    <location>
        <begin position="68"/>
        <end position="93"/>
    </location>
</feature>
<keyword evidence="6" id="KW-0720">Serine protease</keyword>
<dbReference type="GO" id="GO:0006508">
    <property type="term" value="P:proteolysis"/>
    <property type="evidence" value="ECO:0007669"/>
    <property type="project" value="UniProtKB-KW"/>
</dbReference>
<evidence type="ECO:0000256" key="2">
    <source>
        <dbReference type="ARBA" id="ARBA00009045"/>
    </source>
</evidence>
<reference evidence="10 11" key="1">
    <citation type="journal article" date="2014" name="Am. J. Bot.">
        <title>Genome assembly and annotation for red clover (Trifolium pratense; Fabaceae).</title>
        <authorList>
            <person name="Istvanek J."/>
            <person name="Jaros M."/>
            <person name="Krenek A."/>
            <person name="Repkova J."/>
        </authorList>
    </citation>
    <scope>NUCLEOTIDE SEQUENCE [LARGE SCALE GENOMIC DNA]</scope>
    <source>
        <strain evidence="11">cv. Tatra</strain>
        <tissue evidence="10">Young leaves</tissue>
    </source>
</reference>
<keyword evidence="4 6" id="KW-1133">Transmembrane helix</keyword>
<dbReference type="InterPro" id="IPR002610">
    <property type="entry name" value="Peptidase_S54_rhomboid-like"/>
</dbReference>
<feature type="chain" id="PRO_5014428966" description="RHOMBOID-like protein" evidence="8">
    <location>
        <begin position="20"/>
        <end position="404"/>
    </location>
</feature>
<name>A0A2K3NGE2_TRIPR</name>
<dbReference type="EC" id="3.4.21.105" evidence="6"/>
<comment type="function">
    <text evidence="6">Serine protease involved in intramembrane proteolysis.</text>
</comment>
<feature type="transmembrane region" description="Helical" evidence="6">
    <location>
        <begin position="100"/>
        <end position="121"/>
    </location>
</feature>
<comment type="similarity">
    <text evidence="2 6">Belongs to the peptidase S54 family.</text>
</comment>
<evidence type="ECO:0000256" key="1">
    <source>
        <dbReference type="ARBA" id="ARBA00004141"/>
    </source>
</evidence>
<dbReference type="Gene3D" id="1.20.1540.10">
    <property type="entry name" value="Rhomboid-like"/>
    <property type="match status" value="1"/>
</dbReference>
<keyword evidence="3 6" id="KW-0812">Transmembrane</keyword>
<feature type="transmembrane region" description="Helical" evidence="6">
    <location>
        <begin position="313"/>
        <end position="332"/>
    </location>
</feature>
<proteinExistence type="inferred from homology"/>
<dbReference type="InterPro" id="IPR035952">
    <property type="entry name" value="Rhomboid-like_sf"/>
</dbReference>
<comment type="caution">
    <text evidence="6">Lacks conserved residue(s) required for the propagation of feature annotation.</text>
</comment>
<dbReference type="EMBL" id="ASHM01020935">
    <property type="protein sequence ID" value="PNY02108.1"/>
    <property type="molecule type" value="Genomic_DNA"/>
</dbReference>
<dbReference type="PANTHER" id="PTHR22936">
    <property type="entry name" value="RHOMBOID-RELATED"/>
    <property type="match status" value="1"/>
</dbReference>
<keyword evidence="6" id="KW-0378">Hydrolase</keyword>
<feature type="transmembrane region" description="Helical" evidence="6">
    <location>
        <begin position="283"/>
        <end position="301"/>
    </location>
</feature>
<accession>A0A2K3NGE2</accession>
<comment type="caution">
    <text evidence="10">The sequence shown here is derived from an EMBL/GenBank/DDBJ whole genome shotgun (WGS) entry which is preliminary data.</text>
</comment>
<evidence type="ECO:0000313" key="10">
    <source>
        <dbReference type="EMBL" id="PNY02108.1"/>
    </source>
</evidence>
<evidence type="ECO:0000256" key="3">
    <source>
        <dbReference type="ARBA" id="ARBA00022692"/>
    </source>
</evidence>
<keyword evidence="5 6" id="KW-0472">Membrane</keyword>
<comment type="catalytic activity">
    <reaction evidence="6">
        <text>Cleaves type-1 transmembrane domains using a catalytic dyad composed of serine and histidine that are contributed by different transmembrane domains.</text>
        <dbReference type="EC" id="3.4.21.105"/>
    </reaction>
</comment>
<dbReference type="PANTHER" id="PTHR22936:SF77">
    <property type="entry name" value="RHOMBOID-LIKE PROTEIN 1"/>
    <property type="match status" value="1"/>
</dbReference>
<keyword evidence="6" id="KW-0645">Protease</keyword>
<gene>
    <name evidence="10" type="ORF">L195_g025413</name>
</gene>
<dbReference type="SUPFAM" id="SSF144091">
    <property type="entry name" value="Rhomboid-like"/>
    <property type="match status" value="1"/>
</dbReference>
<feature type="transmembrane region" description="Helical" evidence="6">
    <location>
        <begin position="257"/>
        <end position="277"/>
    </location>
</feature>
<dbReference type="GO" id="GO:0016020">
    <property type="term" value="C:membrane"/>
    <property type="evidence" value="ECO:0007669"/>
    <property type="project" value="UniProtKB-SubCell"/>
</dbReference>
<dbReference type="Proteomes" id="UP000236291">
    <property type="component" value="Unassembled WGS sequence"/>
</dbReference>
<organism evidence="10 11">
    <name type="scientific">Trifolium pratense</name>
    <name type="common">Red clover</name>
    <dbReference type="NCBI Taxonomy" id="57577"/>
    <lineage>
        <taxon>Eukaryota</taxon>
        <taxon>Viridiplantae</taxon>
        <taxon>Streptophyta</taxon>
        <taxon>Embryophyta</taxon>
        <taxon>Tracheophyta</taxon>
        <taxon>Spermatophyta</taxon>
        <taxon>Magnoliopsida</taxon>
        <taxon>eudicotyledons</taxon>
        <taxon>Gunneridae</taxon>
        <taxon>Pentapetalae</taxon>
        <taxon>rosids</taxon>
        <taxon>fabids</taxon>
        <taxon>Fabales</taxon>
        <taxon>Fabaceae</taxon>
        <taxon>Papilionoideae</taxon>
        <taxon>50 kb inversion clade</taxon>
        <taxon>NPAAA clade</taxon>
        <taxon>Hologalegina</taxon>
        <taxon>IRL clade</taxon>
        <taxon>Trifolieae</taxon>
        <taxon>Trifolium</taxon>
    </lineage>
</organism>
<feature type="domain" description="Peptidase S54 rhomboid" evidence="9">
    <location>
        <begin position="175"/>
        <end position="300"/>
    </location>
</feature>
<dbReference type="Pfam" id="PF01694">
    <property type="entry name" value="Rhomboid"/>
    <property type="match status" value="1"/>
</dbReference>
<protein>
    <recommendedName>
        <fullName evidence="6">RHOMBOID-like protein</fullName>
        <ecNumber evidence="6">3.4.21.105</ecNumber>
    </recommendedName>
</protein>
<feature type="signal peptide" evidence="8">
    <location>
        <begin position="1"/>
        <end position="19"/>
    </location>
</feature>
<evidence type="ECO:0000256" key="4">
    <source>
        <dbReference type="ARBA" id="ARBA00022989"/>
    </source>
</evidence>
<evidence type="ECO:0000256" key="6">
    <source>
        <dbReference type="RuleBase" id="RU362115"/>
    </source>
</evidence>
<sequence length="404" mass="45023">MMLCLRLLCSFFPLSWWFAIPPPAIPLPEQREDLESSEEIFDLESLSSSSEDFFHYLSRLSEEEFLSVSETLSTPPEDNNAPPEAAAQHEETPEVERKHFPVLVTSFVVIYIGIFIITMYVNNCTKHTLPTAACFPRFLGRLSFQPTDQNPLYGPSRETLIKMGGLYLRNVLHMHQAWRLFSNIWLHEGFTQLLTDVVSICGVGIRLEQQFGFGGSLVSALFIKSRVTVGASGALAGLAGGAISKTFIEYWTLHLPMGFDLSLAVFMMLINVVVTIVQHGDNFVNLGGSIVGVLFGFVIFIRPPVNKLRSTALLIVIFVGLLIGMMMVLKGVNLNDHCSWCHYLDCIPFPGWSCKYRGIDCESIKTGNSLSMTCKGNGKNRIFPLTNGIPPHPVEELCFHLCHA</sequence>
<dbReference type="GO" id="GO:0004252">
    <property type="term" value="F:serine-type endopeptidase activity"/>
    <property type="evidence" value="ECO:0007669"/>
    <property type="project" value="InterPro"/>
</dbReference>
<keyword evidence="8" id="KW-0732">Signal</keyword>
<evidence type="ECO:0000259" key="9">
    <source>
        <dbReference type="Pfam" id="PF01694"/>
    </source>
</evidence>
<evidence type="ECO:0000313" key="11">
    <source>
        <dbReference type="Proteomes" id="UP000236291"/>
    </source>
</evidence>
<dbReference type="AlphaFoldDB" id="A0A2K3NGE2"/>